<proteinExistence type="predicted"/>
<reference evidence="1 2" key="1">
    <citation type="submission" date="2018-05" db="EMBL/GenBank/DDBJ databases">
        <title>Spiribacter halobius sp. nov., a moderately halophilic bacterium isolated from marine solar saltern.</title>
        <authorList>
            <person name="Zheng W.-S."/>
            <person name="Lu D.-C."/>
            <person name="Du Z.-J."/>
        </authorList>
    </citation>
    <scope>NUCLEOTIDE SEQUENCE [LARGE SCALE GENOMIC DNA]</scope>
    <source>
        <strain evidence="1 2">E85</strain>
    </source>
</reference>
<keyword evidence="2" id="KW-1185">Reference proteome</keyword>
<evidence type="ECO:0000313" key="2">
    <source>
        <dbReference type="Proteomes" id="UP000245474"/>
    </source>
</evidence>
<dbReference type="Proteomes" id="UP000245474">
    <property type="component" value="Unassembled WGS sequence"/>
</dbReference>
<comment type="caution">
    <text evidence="1">The sequence shown here is derived from an EMBL/GenBank/DDBJ whole genome shotgun (WGS) entry which is preliminary data.</text>
</comment>
<name>A0A2U2N4T4_9GAMM</name>
<dbReference type="RefSeq" id="WP_109677311.1">
    <property type="nucleotide sequence ID" value="NZ_CP086615.1"/>
</dbReference>
<gene>
    <name evidence="1" type="ORF">DEM34_06080</name>
</gene>
<dbReference type="AlphaFoldDB" id="A0A2U2N4T4"/>
<dbReference type="OrthoDB" id="7055931at2"/>
<evidence type="ECO:0000313" key="1">
    <source>
        <dbReference type="EMBL" id="PWG64067.1"/>
    </source>
</evidence>
<dbReference type="EMBL" id="QFFI01000007">
    <property type="protein sequence ID" value="PWG64067.1"/>
    <property type="molecule type" value="Genomic_DNA"/>
</dbReference>
<accession>A0A2U2N4T4</accession>
<organism evidence="1 2">
    <name type="scientific">Sediminicurvatus halobius</name>
    <dbReference type="NCBI Taxonomy" id="2182432"/>
    <lineage>
        <taxon>Bacteria</taxon>
        <taxon>Pseudomonadati</taxon>
        <taxon>Pseudomonadota</taxon>
        <taxon>Gammaproteobacteria</taxon>
        <taxon>Chromatiales</taxon>
        <taxon>Ectothiorhodospiraceae</taxon>
        <taxon>Sediminicurvatus</taxon>
    </lineage>
</organism>
<sequence length="409" mass="43553">MQGALSATPAVLTVELDPAVAAGGSPPEPLTRDAAEILAGAIADDLRRIVGEEVAEAGLVMPAALYDLTELLRPGLPMAEALLDIYRGALRGGPFAPQLLALGTAGGRFPVPAIAPARRPGSGPLLAIPFALVAPGPVLDPLRRQLESVLLEKGGASLATDRTLRQLLAVEPVHLSYATFHDLSALLKVQLEHAGFGPLWALLEAALYRPDEPVREALPAGNRFLGLHGRVWTPITGFDAWAARHPEAEGGAEAGYARWSRQQRQYMAGLEAHGIEVIPVAERPGVDAEDVEVALGVAQSAALPDPVWYTETVGEAKAGEPAIVSLTEQATPELGPIAYTVLIQATDGDVLTLRHDYPLSPEAIPRIRDHWQHHANEHGARFHLERPGQLVTTGNPPRLMPWLEYAGEA</sequence>
<protein>
    <submittedName>
        <fullName evidence="1">Uncharacterized protein</fullName>
    </submittedName>
</protein>